<dbReference type="Proteomes" id="UP000675781">
    <property type="component" value="Unassembled WGS sequence"/>
</dbReference>
<organism evidence="1 2">
    <name type="scientific">Actinospica durhamensis</name>
    <dbReference type="NCBI Taxonomy" id="1508375"/>
    <lineage>
        <taxon>Bacteria</taxon>
        <taxon>Bacillati</taxon>
        <taxon>Actinomycetota</taxon>
        <taxon>Actinomycetes</taxon>
        <taxon>Catenulisporales</taxon>
        <taxon>Actinospicaceae</taxon>
        <taxon>Actinospica</taxon>
    </lineage>
</organism>
<accession>A0A941EL36</accession>
<keyword evidence="2" id="KW-1185">Reference proteome</keyword>
<sequence length="601" mass="67756">MPDTPAPFTPPPEPSPISTLTLASMPLAFTQLQPLNTEEFLSQAARRGYRLDASALKDLYRHRLLVPFLYVGTRPTSPGVDLGEAEPWRGGWQLQELRAARNSGRLLDLGQGTVRNRIRFDPRRSTGARPWWNGLLYAQHQFLALADLEAWLASRHRLTTSRALNVRVPARPPRPDAQLRRLMNRYRRVAAAVCAFEARYLPNLDREWLAPVHVDPVHWEEFRDGFDPAAIAEQIGYSAAHALEDAQWLLYRADRLDPLEGHWRALVRRAPREKWEALKGPALAAFDARIAAEILLRFYEEMAERGLAEPLVSLPPHSGHVLEDRVSHRGQTLSADLMDLGLAPQPRVVLAVEGETEAEHMPLVWKALGYPDAPELVRMHKLGGVDHDPVKIGGHIAAPLVSRKDPGGKFWWLIKPPTCFMLAVDPEGKFYQDSKVEQTRAQILAEIKDVLKIQGAGEAIEDAELEVLVEIHRWSEACYEFEHFSNEEIADGLIQIHHTVGGLSRAQLIESIEAERARKLDVKRVWSQWGQGTEDRKPSKVDLARVLWPVLEAKILAAKQDPALPMPTIATVVGHAFRVAQHWRYKSFVLGLKAEHAPEQI</sequence>
<gene>
    <name evidence="1" type="ORF">KDL01_10070</name>
</gene>
<evidence type="ECO:0000313" key="2">
    <source>
        <dbReference type="Proteomes" id="UP000675781"/>
    </source>
</evidence>
<name>A0A941EL36_9ACTN</name>
<proteinExistence type="predicted"/>
<dbReference type="RefSeq" id="WP_212528132.1">
    <property type="nucleotide sequence ID" value="NZ_JAGSOG010000035.1"/>
</dbReference>
<reference evidence="1" key="1">
    <citation type="submission" date="2021-04" db="EMBL/GenBank/DDBJ databases">
        <title>Genome based classification of Actinospica acidithermotolerans sp. nov., an actinobacterium isolated from an Indonesian hot spring.</title>
        <authorList>
            <person name="Kusuma A.B."/>
            <person name="Putra K.E."/>
            <person name="Nafisah S."/>
            <person name="Loh J."/>
            <person name="Nouioui I."/>
            <person name="Goodfellow M."/>
        </authorList>
    </citation>
    <scope>NUCLEOTIDE SEQUENCE</scope>
    <source>
        <strain evidence="1">CSCA 57</strain>
    </source>
</reference>
<evidence type="ECO:0000313" key="1">
    <source>
        <dbReference type="EMBL" id="MBR7833612.1"/>
    </source>
</evidence>
<comment type="caution">
    <text evidence="1">The sequence shown here is derived from an EMBL/GenBank/DDBJ whole genome shotgun (WGS) entry which is preliminary data.</text>
</comment>
<dbReference type="EMBL" id="JAGSOG010000035">
    <property type="protein sequence ID" value="MBR7833612.1"/>
    <property type="molecule type" value="Genomic_DNA"/>
</dbReference>
<dbReference type="AlphaFoldDB" id="A0A941EL36"/>
<protein>
    <submittedName>
        <fullName evidence="1">Uncharacterized protein</fullName>
    </submittedName>
</protein>